<accession>A0A4Q4TSB9</accession>
<keyword evidence="3" id="KW-1185">Reference proteome</keyword>
<organism evidence="2 3">
    <name type="scientific">Monosporascus ibericus</name>
    <dbReference type="NCBI Taxonomy" id="155417"/>
    <lineage>
        <taxon>Eukaryota</taxon>
        <taxon>Fungi</taxon>
        <taxon>Dikarya</taxon>
        <taxon>Ascomycota</taxon>
        <taxon>Pezizomycotina</taxon>
        <taxon>Sordariomycetes</taxon>
        <taxon>Xylariomycetidae</taxon>
        <taxon>Xylariales</taxon>
        <taxon>Xylariales incertae sedis</taxon>
        <taxon>Monosporascus</taxon>
    </lineage>
</organism>
<name>A0A4Q4TSB9_9PEZI</name>
<protein>
    <submittedName>
        <fullName evidence="2">Uncharacterized protein</fullName>
    </submittedName>
</protein>
<dbReference type="OrthoDB" id="70316at2759"/>
<evidence type="ECO:0000313" key="2">
    <source>
        <dbReference type="EMBL" id="RYP09648.1"/>
    </source>
</evidence>
<keyword evidence="1" id="KW-0732">Signal</keyword>
<dbReference type="EMBL" id="QJNU01000032">
    <property type="protein sequence ID" value="RYP09648.1"/>
    <property type="molecule type" value="Genomic_DNA"/>
</dbReference>
<proteinExistence type="predicted"/>
<gene>
    <name evidence="2" type="ORF">DL764_001190</name>
</gene>
<evidence type="ECO:0000256" key="1">
    <source>
        <dbReference type="SAM" id="SignalP"/>
    </source>
</evidence>
<comment type="caution">
    <text evidence="2">The sequence shown here is derived from an EMBL/GenBank/DDBJ whole genome shotgun (WGS) entry which is preliminary data.</text>
</comment>
<feature type="chain" id="PRO_5020582829" evidence="1">
    <location>
        <begin position="18"/>
        <end position="185"/>
    </location>
</feature>
<feature type="signal peptide" evidence="1">
    <location>
        <begin position="1"/>
        <end position="17"/>
    </location>
</feature>
<dbReference type="Proteomes" id="UP000293360">
    <property type="component" value="Unassembled WGS sequence"/>
</dbReference>
<sequence length="185" mass="20266">MLFNIATLATVLAGATAAMVPRGEPHAARQSGPGETLQPGWYWVRAVAAPNFHKYVQTSPPITPGTAVLESHRTASQCNVVDGQFVMNTGAGSDPLYMHVERPADLTQRKLATWFNTTKNNFGTFAFQGDALTWSTPEIKRQNLAAWLVCEKQAMFINTGAYAYQTPPGCADQTIHYYNDARANE</sequence>
<dbReference type="AlphaFoldDB" id="A0A4Q4TSB9"/>
<reference evidence="2 3" key="1">
    <citation type="submission" date="2018-06" db="EMBL/GenBank/DDBJ databases">
        <title>Complete Genomes of Monosporascus.</title>
        <authorList>
            <person name="Robinson A.J."/>
            <person name="Natvig D.O."/>
        </authorList>
    </citation>
    <scope>NUCLEOTIDE SEQUENCE [LARGE SCALE GENOMIC DNA]</scope>
    <source>
        <strain evidence="2 3">CBS 110550</strain>
    </source>
</reference>
<evidence type="ECO:0000313" key="3">
    <source>
        <dbReference type="Proteomes" id="UP000293360"/>
    </source>
</evidence>